<name>A0ABW1V3E6_9BACL</name>
<reference evidence="3" key="1">
    <citation type="journal article" date="2019" name="Int. J. Syst. Evol. Microbiol.">
        <title>The Global Catalogue of Microorganisms (GCM) 10K type strain sequencing project: providing services to taxonomists for standard genome sequencing and annotation.</title>
        <authorList>
            <consortium name="The Broad Institute Genomics Platform"/>
            <consortium name="The Broad Institute Genome Sequencing Center for Infectious Disease"/>
            <person name="Wu L."/>
            <person name="Ma J."/>
        </authorList>
    </citation>
    <scope>NUCLEOTIDE SEQUENCE [LARGE SCALE GENOMIC DNA]</scope>
    <source>
        <strain evidence="3">PCU 280</strain>
    </source>
</reference>
<evidence type="ECO:0000313" key="2">
    <source>
        <dbReference type="EMBL" id="MFC6333013.1"/>
    </source>
</evidence>
<sequence>MKLNVRLLVESLIVAFVLMAIFFIWQIVQGYFLTKKIVHSFDSTMAVDHAFPSNVVITSSNSGLNWSVSVAVFLLMAVVYYGIRYLFIHYKRSK</sequence>
<evidence type="ECO:0000256" key="1">
    <source>
        <dbReference type="SAM" id="Phobius"/>
    </source>
</evidence>
<keyword evidence="1" id="KW-0472">Membrane</keyword>
<evidence type="ECO:0000313" key="3">
    <source>
        <dbReference type="Proteomes" id="UP001596233"/>
    </source>
</evidence>
<comment type="caution">
    <text evidence="2">The sequence shown here is derived from an EMBL/GenBank/DDBJ whole genome shotgun (WGS) entry which is preliminary data.</text>
</comment>
<accession>A0ABW1V3E6</accession>
<feature type="transmembrane region" description="Helical" evidence="1">
    <location>
        <begin position="66"/>
        <end position="87"/>
    </location>
</feature>
<keyword evidence="3" id="KW-1185">Reference proteome</keyword>
<protein>
    <submittedName>
        <fullName evidence="2">Uncharacterized protein</fullName>
    </submittedName>
</protein>
<proteinExistence type="predicted"/>
<keyword evidence="1" id="KW-1133">Transmembrane helix</keyword>
<organism evidence="2 3">
    <name type="scientific">Paenibacillus septentrionalis</name>
    <dbReference type="NCBI Taxonomy" id="429342"/>
    <lineage>
        <taxon>Bacteria</taxon>
        <taxon>Bacillati</taxon>
        <taxon>Bacillota</taxon>
        <taxon>Bacilli</taxon>
        <taxon>Bacillales</taxon>
        <taxon>Paenibacillaceae</taxon>
        <taxon>Paenibacillus</taxon>
    </lineage>
</organism>
<dbReference type="EMBL" id="JBHSTE010000003">
    <property type="protein sequence ID" value="MFC6333013.1"/>
    <property type="molecule type" value="Genomic_DNA"/>
</dbReference>
<feature type="transmembrane region" description="Helical" evidence="1">
    <location>
        <begin position="7"/>
        <end position="28"/>
    </location>
</feature>
<gene>
    <name evidence="2" type="ORF">ACFP56_10295</name>
</gene>
<dbReference type="RefSeq" id="WP_379234030.1">
    <property type="nucleotide sequence ID" value="NZ_JBHSTE010000003.1"/>
</dbReference>
<keyword evidence="1" id="KW-0812">Transmembrane</keyword>
<dbReference type="Proteomes" id="UP001596233">
    <property type="component" value="Unassembled WGS sequence"/>
</dbReference>